<evidence type="ECO:0000256" key="1">
    <source>
        <dbReference type="SAM" id="MobiDB-lite"/>
    </source>
</evidence>
<dbReference type="GeneID" id="92205894"/>
<feature type="compositionally biased region" description="Polar residues" evidence="1">
    <location>
        <begin position="490"/>
        <end position="502"/>
    </location>
</feature>
<feature type="region of interest" description="Disordered" evidence="1">
    <location>
        <begin position="326"/>
        <end position="349"/>
    </location>
</feature>
<keyword evidence="3" id="KW-1185">Reference proteome</keyword>
<feature type="compositionally biased region" description="Basic residues" evidence="1">
    <location>
        <begin position="510"/>
        <end position="522"/>
    </location>
</feature>
<feature type="compositionally biased region" description="Polar residues" evidence="1">
    <location>
        <begin position="140"/>
        <end position="161"/>
    </location>
</feature>
<reference evidence="2 3" key="1">
    <citation type="submission" date="2024-03" db="EMBL/GenBank/DDBJ databases">
        <authorList>
            <person name="Brejova B."/>
        </authorList>
    </citation>
    <scope>NUCLEOTIDE SEQUENCE [LARGE SCALE GENOMIC DNA]</scope>
    <source>
        <strain evidence="2 3">CBS 14171</strain>
    </source>
</reference>
<evidence type="ECO:0000313" key="2">
    <source>
        <dbReference type="EMBL" id="CAK9436140.1"/>
    </source>
</evidence>
<dbReference type="RefSeq" id="XP_066827636.1">
    <property type="nucleotide sequence ID" value="XM_066976646.1"/>
</dbReference>
<feature type="compositionally biased region" description="Basic and acidic residues" evidence="1">
    <location>
        <begin position="188"/>
        <end position="228"/>
    </location>
</feature>
<dbReference type="Proteomes" id="UP001497383">
    <property type="component" value="Chromosome 1"/>
</dbReference>
<sequence length="680" mass="76106">MHAYRTLLSKEAGEEKSPKSAKARFATLIHPWPNISELMSLSNDEKEDQEEDDGASKVSSKMMVMAVQAGEAKKYENKYGFSGARVQHGGGGGSASGAVGQPYDISTPSLWDLEAQYVANKASPDLATLSPPQRHESKAATKNSNSDWHNSSARKQLSIISERSDERDGSVLVGNASGYEVVEADGIDVAREPSDESESESERGNERGNESGSERESGSESESESERERDDDDDDDGDSQRDGSGSCFATPKMKVWQFDPSTPSTPIFDSPNVQQIYNQKQGVPLGSRRSPREVEFVHAPPNAVPATMDSPWSLNEEKEALLDTPHTTDQEHDNDNDHDTDQVNDNNNNDIRRESIHETSDRPGSFIFGGDDLYFDYTQYFPILENEFDADASSDIVHESALSAGAILSENVKYEKTNHNLRRKHLSEPRFEHLVTKLADKAENTFQPNESNINHHNHNHQHQHQHHHSHQDLIEQSATNKDRKRHIELTYTNPFKTSSSSHTAKDKRSLSLKKSKKGTSRSKPRDSVKYQTSPEVSREVSKSDRSRNRQSHTTGILRTSSESASRSSGTTRGLKLSRSLDKVSSFFKSLQPAERRKRGATGSSDAQLVVEDWETFRSKFPSLDPSLIPNAPPKNEGFEIIGDKGAKLRWNDREKHWDFMHSESPRGTVEKFEIYIDQIL</sequence>
<protein>
    <recommendedName>
        <fullName evidence="4">AGC-kinase C-terminal domain-containing protein</fullName>
    </recommendedName>
</protein>
<organism evidence="2 3">
    <name type="scientific">Lodderomyces beijingensis</name>
    <dbReference type="NCBI Taxonomy" id="1775926"/>
    <lineage>
        <taxon>Eukaryota</taxon>
        <taxon>Fungi</taxon>
        <taxon>Dikarya</taxon>
        <taxon>Ascomycota</taxon>
        <taxon>Saccharomycotina</taxon>
        <taxon>Pichiomycetes</taxon>
        <taxon>Debaryomycetaceae</taxon>
        <taxon>Candida/Lodderomyces clade</taxon>
        <taxon>Lodderomyces</taxon>
    </lineage>
</organism>
<feature type="compositionally biased region" description="Low complexity" evidence="1">
    <location>
        <begin position="558"/>
        <end position="572"/>
    </location>
</feature>
<accession>A0ABP0ZE98</accession>
<evidence type="ECO:0000313" key="3">
    <source>
        <dbReference type="Proteomes" id="UP001497383"/>
    </source>
</evidence>
<evidence type="ECO:0008006" key="4">
    <source>
        <dbReference type="Google" id="ProtNLM"/>
    </source>
</evidence>
<gene>
    <name evidence="2" type="ORF">LODBEIA_P06980</name>
</gene>
<feature type="region of interest" description="Disordered" evidence="1">
    <location>
        <begin position="447"/>
        <end position="576"/>
    </location>
</feature>
<feature type="region of interest" description="Disordered" evidence="1">
    <location>
        <begin position="37"/>
        <end position="60"/>
    </location>
</feature>
<feature type="region of interest" description="Disordered" evidence="1">
    <location>
        <begin position="124"/>
        <end position="271"/>
    </location>
</feature>
<feature type="compositionally biased region" description="Basic and acidic residues" evidence="1">
    <location>
        <begin position="536"/>
        <end position="547"/>
    </location>
</feature>
<proteinExistence type="predicted"/>
<feature type="compositionally biased region" description="Basic and acidic residues" evidence="1">
    <location>
        <begin position="326"/>
        <end position="341"/>
    </location>
</feature>
<feature type="compositionally biased region" description="Polar residues" evidence="1">
    <location>
        <begin position="259"/>
        <end position="271"/>
    </location>
</feature>
<dbReference type="EMBL" id="OZ022405">
    <property type="protein sequence ID" value="CAK9436140.1"/>
    <property type="molecule type" value="Genomic_DNA"/>
</dbReference>
<feature type="compositionally biased region" description="Basic residues" evidence="1">
    <location>
        <begin position="455"/>
        <end position="469"/>
    </location>
</feature>
<name>A0ABP0ZE98_9ASCO</name>
<feature type="region of interest" description="Disordered" evidence="1">
    <location>
        <begin position="1"/>
        <end position="22"/>
    </location>
</feature>